<reference evidence="2" key="2">
    <citation type="submission" date="2022-01" db="EMBL/GenBank/DDBJ databases">
        <authorList>
            <person name="Yamashiro T."/>
            <person name="Shiraishi A."/>
            <person name="Satake H."/>
            <person name="Nakayama K."/>
        </authorList>
    </citation>
    <scope>NUCLEOTIDE SEQUENCE</scope>
</reference>
<feature type="region of interest" description="Disordered" evidence="1">
    <location>
        <begin position="34"/>
        <end position="53"/>
    </location>
</feature>
<keyword evidence="3" id="KW-1185">Reference proteome</keyword>
<dbReference type="Proteomes" id="UP001151760">
    <property type="component" value="Unassembled WGS sequence"/>
</dbReference>
<evidence type="ECO:0000313" key="3">
    <source>
        <dbReference type="Proteomes" id="UP001151760"/>
    </source>
</evidence>
<evidence type="ECO:0000256" key="1">
    <source>
        <dbReference type="SAM" id="MobiDB-lite"/>
    </source>
</evidence>
<organism evidence="2 3">
    <name type="scientific">Tanacetum coccineum</name>
    <dbReference type="NCBI Taxonomy" id="301880"/>
    <lineage>
        <taxon>Eukaryota</taxon>
        <taxon>Viridiplantae</taxon>
        <taxon>Streptophyta</taxon>
        <taxon>Embryophyta</taxon>
        <taxon>Tracheophyta</taxon>
        <taxon>Spermatophyta</taxon>
        <taxon>Magnoliopsida</taxon>
        <taxon>eudicotyledons</taxon>
        <taxon>Gunneridae</taxon>
        <taxon>Pentapetalae</taxon>
        <taxon>asterids</taxon>
        <taxon>campanulids</taxon>
        <taxon>Asterales</taxon>
        <taxon>Asteraceae</taxon>
        <taxon>Asteroideae</taxon>
        <taxon>Anthemideae</taxon>
        <taxon>Anthemidinae</taxon>
        <taxon>Tanacetum</taxon>
    </lineage>
</organism>
<sequence>MFDEYFNPLPSAVSPVQVAATPRPVDLADLPVSTSIDQDAPSTSIPSTQDQEQSLIISKGVKESPKTPYFVRESLNLKPQSSYYGVVCKKEMDSNVMLIELIKDDEYPSGDELNKDDDVGEEEFEGNNFEKFPTCSELAYYKYLMHDPYLSEIVRDPIIERGNP</sequence>
<dbReference type="EMBL" id="BQNB010011147">
    <property type="protein sequence ID" value="GJS86800.1"/>
    <property type="molecule type" value="Genomic_DNA"/>
</dbReference>
<name>A0ABQ4ZCN1_9ASTR</name>
<reference evidence="2" key="1">
    <citation type="journal article" date="2022" name="Int. J. Mol. Sci.">
        <title>Draft Genome of Tanacetum Coccineum: Genomic Comparison of Closely Related Tanacetum-Family Plants.</title>
        <authorList>
            <person name="Yamashiro T."/>
            <person name="Shiraishi A."/>
            <person name="Nakayama K."/>
            <person name="Satake H."/>
        </authorList>
    </citation>
    <scope>NUCLEOTIDE SEQUENCE</scope>
</reference>
<accession>A0ABQ4ZCN1</accession>
<evidence type="ECO:0000313" key="2">
    <source>
        <dbReference type="EMBL" id="GJS86800.1"/>
    </source>
</evidence>
<gene>
    <name evidence="2" type="ORF">Tco_0769436</name>
</gene>
<protein>
    <submittedName>
        <fullName evidence="2">Uncharacterized protein</fullName>
    </submittedName>
</protein>
<comment type="caution">
    <text evidence="2">The sequence shown here is derived from an EMBL/GenBank/DDBJ whole genome shotgun (WGS) entry which is preliminary data.</text>
</comment>
<proteinExistence type="predicted"/>